<evidence type="ECO:0000259" key="2">
    <source>
        <dbReference type="Pfam" id="PF07883"/>
    </source>
</evidence>
<gene>
    <name evidence="3" type="ORF">KSX_67350</name>
</gene>
<dbReference type="AlphaFoldDB" id="A0A8J3I206"/>
<name>A0A8J3I206_9CHLR</name>
<evidence type="ECO:0000313" key="3">
    <source>
        <dbReference type="EMBL" id="GHO48572.1"/>
    </source>
</evidence>
<dbReference type="Proteomes" id="UP000612362">
    <property type="component" value="Unassembled WGS sequence"/>
</dbReference>
<feature type="domain" description="Cupin type-2" evidence="2">
    <location>
        <begin position="30"/>
        <end position="97"/>
    </location>
</feature>
<dbReference type="InterPro" id="IPR013096">
    <property type="entry name" value="Cupin_2"/>
</dbReference>
<proteinExistence type="predicted"/>
<sequence length="110" mass="12279">MATILPKEQLENGYLFQGKNYGDIPISFFWMQLPPDGEPKLHYHPYDEIFIVLEGRATFTVGENTLEVEAGNVVIGPANVPHKFSRAGSENLRIVTIHPSPKTIGTRAED</sequence>
<evidence type="ECO:0000256" key="1">
    <source>
        <dbReference type="ARBA" id="ARBA00022723"/>
    </source>
</evidence>
<protein>
    <recommendedName>
        <fullName evidence="2">Cupin type-2 domain-containing protein</fullName>
    </recommendedName>
</protein>
<dbReference type="Pfam" id="PF07883">
    <property type="entry name" value="Cupin_2"/>
    <property type="match status" value="1"/>
</dbReference>
<dbReference type="SUPFAM" id="SSF51182">
    <property type="entry name" value="RmlC-like cupins"/>
    <property type="match status" value="1"/>
</dbReference>
<comment type="caution">
    <text evidence="3">The sequence shown here is derived from an EMBL/GenBank/DDBJ whole genome shotgun (WGS) entry which is preliminary data.</text>
</comment>
<dbReference type="PANTHER" id="PTHR35848:SF6">
    <property type="entry name" value="CUPIN TYPE-2 DOMAIN-CONTAINING PROTEIN"/>
    <property type="match status" value="1"/>
</dbReference>
<dbReference type="GO" id="GO:0046872">
    <property type="term" value="F:metal ion binding"/>
    <property type="evidence" value="ECO:0007669"/>
    <property type="project" value="UniProtKB-KW"/>
</dbReference>
<dbReference type="InterPro" id="IPR014710">
    <property type="entry name" value="RmlC-like_jellyroll"/>
</dbReference>
<organism evidence="3 4">
    <name type="scientific">Ktedonospora formicarum</name>
    <dbReference type="NCBI Taxonomy" id="2778364"/>
    <lineage>
        <taxon>Bacteria</taxon>
        <taxon>Bacillati</taxon>
        <taxon>Chloroflexota</taxon>
        <taxon>Ktedonobacteria</taxon>
        <taxon>Ktedonobacterales</taxon>
        <taxon>Ktedonobacteraceae</taxon>
        <taxon>Ktedonospora</taxon>
    </lineage>
</organism>
<dbReference type="EMBL" id="BNJF01000004">
    <property type="protein sequence ID" value="GHO48572.1"/>
    <property type="molecule type" value="Genomic_DNA"/>
</dbReference>
<reference evidence="3" key="1">
    <citation type="submission" date="2020-10" db="EMBL/GenBank/DDBJ databases">
        <title>Taxonomic study of unclassified bacteria belonging to the class Ktedonobacteria.</title>
        <authorList>
            <person name="Yabe S."/>
            <person name="Wang C.M."/>
            <person name="Zheng Y."/>
            <person name="Sakai Y."/>
            <person name="Cavaletti L."/>
            <person name="Monciardini P."/>
            <person name="Donadio S."/>
        </authorList>
    </citation>
    <scope>NUCLEOTIDE SEQUENCE</scope>
    <source>
        <strain evidence="3">SOSP1-1</strain>
    </source>
</reference>
<dbReference type="InterPro" id="IPR051610">
    <property type="entry name" value="GPI/OXD"/>
</dbReference>
<dbReference type="RefSeq" id="WP_220197771.1">
    <property type="nucleotide sequence ID" value="NZ_BNJF01000004.1"/>
</dbReference>
<keyword evidence="1" id="KW-0479">Metal-binding</keyword>
<dbReference type="Gene3D" id="2.60.120.10">
    <property type="entry name" value="Jelly Rolls"/>
    <property type="match status" value="1"/>
</dbReference>
<evidence type="ECO:0000313" key="4">
    <source>
        <dbReference type="Proteomes" id="UP000612362"/>
    </source>
</evidence>
<dbReference type="PANTHER" id="PTHR35848">
    <property type="entry name" value="OXALATE-BINDING PROTEIN"/>
    <property type="match status" value="1"/>
</dbReference>
<dbReference type="InterPro" id="IPR011051">
    <property type="entry name" value="RmlC_Cupin_sf"/>
</dbReference>
<keyword evidence="4" id="KW-1185">Reference proteome</keyword>
<accession>A0A8J3I206</accession>